<keyword evidence="3" id="KW-1185">Reference proteome</keyword>
<accession>A0A5A7PUP2</accession>
<reference evidence="3" key="1">
    <citation type="journal article" date="2019" name="Curr. Biol.">
        <title>Genome Sequence of Striga asiatica Provides Insight into the Evolution of Plant Parasitism.</title>
        <authorList>
            <person name="Yoshida S."/>
            <person name="Kim S."/>
            <person name="Wafula E.K."/>
            <person name="Tanskanen J."/>
            <person name="Kim Y.M."/>
            <person name="Honaas L."/>
            <person name="Yang Z."/>
            <person name="Spallek T."/>
            <person name="Conn C.E."/>
            <person name="Ichihashi Y."/>
            <person name="Cheong K."/>
            <person name="Cui S."/>
            <person name="Der J.P."/>
            <person name="Gundlach H."/>
            <person name="Jiao Y."/>
            <person name="Hori C."/>
            <person name="Ishida J.K."/>
            <person name="Kasahara H."/>
            <person name="Kiba T."/>
            <person name="Kim M.S."/>
            <person name="Koo N."/>
            <person name="Laohavisit A."/>
            <person name="Lee Y.H."/>
            <person name="Lumba S."/>
            <person name="McCourt P."/>
            <person name="Mortimer J.C."/>
            <person name="Mutuku J.M."/>
            <person name="Nomura T."/>
            <person name="Sasaki-Sekimoto Y."/>
            <person name="Seto Y."/>
            <person name="Wang Y."/>
            <person name="Wakatake T."/>
            <person name="Sakakibara H."/>
            <person name="Demura T."/>
            <person name="Yamaguchi S."/>
            <person name="Yoneyama K."/>
            <person name="Manabe R.I."/>
            <person name="Nelson D.C."/>
            <person name="Schulman A.H."/>
            <person name="Timko M.P."/>
            <person name="dePamphilis C.W."/>
            <person name="Choi D."/>
            <person name="Shirasu K."/>
        </authorList>
    </citation>
    <scope>NUCLEOTIDE SEQUENCE [LARGE SCALE GENOMIC DNA]</scope>
    <source>
        <strain evidence="3">cv. UVA1</strain>
    </source>
</reference>
<proteinExistence type="predicted"/>
<dbReference type="PANTHER" id="PTHR31672:SF7">
    <property type="entry name" value="F-BOX DOMAIN-CONTAINING PROTEIN"/>
    <property type="match status" value="1"/>
</dbReference>
<organism evidence="2 3">
    <name type="scientific">Striga asiatica</name>
    <name type="common">Asiatic witchweed</name>
    <name type="synonym">Buchnera asiatica</name>
    <dbReference type="NCBI Taxonomy" id="4170"/>
    <lineage>
        <taxon>Eukaryota</taxon>
        <taxon>Viridiplantae</taxon>
        <taxon>Streptophyta</taxon>
        <taxon>Embryophyta</taxon>
        <taxon>Tracheophyta</taxon>
        <taxon>Spermatophyta</taxon>
        <taxon>Magnoliopsida</taxon>
        <taxon>eudicotyledons</taxon>
        <taxon>Gunneridae</taxon>
        <taxon>Pentapetalae</taxon>
        <taxon>asterids</taxon>
        <taxon>lamiids</taxon>
        <taxon>Lamiales</taxon>
        <taxon>Orobanchaceae</taxon>
        <taxon>Buchnereae</taxon>
        <taxon>Striga</taxon>
    </lineage>
</organism>
<sequence>MSAKAQIVSRKRKLEETNVDDYEFSGVFPLNDLNQDLLERVLSRLPASSFLRLTSVCKRWKSVAHSPTFNLACSEIRRREPWFLMVRSRPDPTRPTTTVFDSSENNWKQIPTPLFPKRRGDYIPVASSGGLLCFHRAAGEFVVSNPVTSSSRQIPAPQTPILAVALSSTAGNFRILLISGELPHLAFSHYHSVTGEWAESIPLTRKSNPARESPATFPDDECTNYFLSKNGDIVSADIQRSPSKQFSSILTVQNGDEILDFLSSTGTIISCNLNQRIFSEYPRILPVLSEYSIDLIESGGEMRVVLLSEFFETSSLRVWAWDRKIETWRQVAAMPPHMSHMLYGKKADVNCMGSGGEMLVCVSSEEVCSYFMCNLEANEWVELDNGAADEFVNALAFEPRIEACVWGK</sequence>
<comment type="caution">
    <text evidence="2">The sequence shown here is derived from an EMBL/GenBank/DDBJ whole genome shotgun (WGS) entry which is preliminary data.</text>
</comment>
<dbReference type="InterPro" id="IPR015915">
    <property type="entry name" value="Kelch-typ_b-propeller"/>
</dbReference>
<protein>
    <submittedName>
        <fullName evidence="2">F-box family protein</fullName>
    </submittedName>
</protein>
<dbReference type="Proteomes" id="UP000325081">
    <property type="component" value="Unassembled WGS sequence"/>
</dbReference>
<dbReference type="Pfam" id="PF00646">
    <property type="entry name" value="F-box"/>
    <property type="match status" value="1"/>
</dbReference>
<dbReference type="InterPro" id="IPR036047">
    <property type="entry name" value="F-box-like_dom_sf"/>
</dbReference>
<dbReference type="InterPro" id="IPR001810">
    <property type="entry name" value="F-box_dom"/>
</dbReference>
<dbReference type="OrthoDB" id="2095648at2759"/>
<dbReference type="Gene3D" id="1.20.1280.50">
    <property type="match status" value="1"/>
</dbReference>
<evidence type="ECO:0000313" key="3">
    <source>
        <dbReference type="Proteomes" id="UP000325081"/>
    </source>
</evidence>
<dbReference type="AlphaFoldDB" id="A0A5A7PUP2"/>
<evidence type="ECO:0000313" key="2">
    <source>
        <dbReference type="EMBL" id="GER36593.1"/>
    </source>
</evidence>
<dbReference type="PROSITE" id="PS50181">
    <property type="entry name" value="FBOX"/>
    <property type="match status" value="1"/>
</dbReference>
<evidence type="ECO:0000259" key="1">
    <source>
        <dbReference type="PROSITE" id="PS50181"/>
    </source>
</evidence>
<dbReference type="InterPro" id="IPR050796">
    <property type="entry name" value="SCF_F-box_component"/>
</dbReference>
<feature type="domain" description="F-box" evidence="1">
    <location>
        <begin position="27"/>
        <end position="80"/>
    </location>
</feature>
<dbReference type="PANTHER" id="PTHR31672">
    <property type="entry name" value="BNACNNG10540D PROTEIN"/>
    <property type="match status" value="1"/>
</dbReference>
<dbReference type="SUPFAM" id="SSF81383">
    <property type="entry name" value="F-box domain"/>
    <property type="match status" value="1"/>
</dbReference>
<name>A0A5A7PUP2_STRAF</name>
<gene>
    <name evidence="2" type="ORF">STAS_12930</name>
</gene>
<dbReference type="CDD" id="cd22157">
    <property type="entry name" value="F-box_AtFBW1-like"/>
    <property type="match status" value="1"/>
</dbReference>
<dbReference type="SUPFAM" id="SSF117281">
    <property type="entry name" value="Kelch motif"/>
    <property type="match status" value="1"/>
</dbReference>
<dbReference type="EMBL" id="BKCP01005183">
    <property type="protein sequence ID" value="GER36593.1"/>
    <property type="molecule type" value="Genomic_DNA"/>
</dbReference>
<dbReference type="SMART" id="SM00256">
    <property type="entry name" value="FBOX"/>
    <property type="match status" value="1"/>
</dbReference>